<gene>
    <name evidence="3" type="ORF">FNU76_22600</name>
</gene>
<dbReference type="KEGG" id="cari:FNU76_22600"/>
<dbReference type="OrthoDB" id="8562683at2"/>
<feature type="coiled-coil region" evidence="1">
    <location>
        <begin position="37"/>
        <end position="64"/>
    </location>
</feature>
<dbReference type="RefSeq" id="WP_144280301.1">
    <property type="nucleotide sequence ID" value="NZ_CP041730.1"/>
</dbReference>
<keyword evidence="2" id="KW-1133">Transmembrane helix</keyword>
<keyword evidence="2" id="KW-0472">Membrane</keyword>
<name>A0A516SLL5_9NEIS</name>
<sequence length="120" mass="13352">MNGLLMQGWQWLLPVSLTLVALALILLWRQARQFKSGDELSQRLELLEDQLSALRRELAGLRETEPKIRPPEQAPQETAYSQAMRLAQQGLDSSAVALGCGISRGEAELIVALYRAAPRL</sequence>
<reference evidence="4" key="1">
    <citation type="submission" date="2019-07" db="EMBL/GenBank/DDBJ databases">
        <title>Chitinimonas sp. nov., isolated from Ny-Alesund, arctica soil.</title>
        <authorList>
            <person name="Xu Q."/>
            <person name="Peng F."/>
        </authorList>
    </citation>
    <scope>NUCLEOTIDE SEQUENCE [LARGE SCALE GENOMIC DNA]</scope>
    <source>
        <strain evidence="4">R3-44</strain>
    </source>
</reference>
<keyword evidence="2" id="KW-0812">Transmembrane</keyword>
<proteinExistence type="predicted"/>
<accession>A0A516SLL5</accession>
<evidence type="ECO:0000313" key="4">
    <source>
        <dbReference type="Proteomes" id="UP000317550"/>
    </source>
</evidence>
<keyword evidence="1" id="KW-0175">Coiled coil</keyword>
<keyword evidence="4" id="KW-1185">Reference proteome</keyword>
<feature type="transmembrane region" description="Helical" evidence="2">
    <location>
        <begin position="12"/>
        <end position="28"/>
    </location>
</feature>
<protein>
    <submittedName>
        <fullName evidence="3">DUF2802 domain-containing protein</fullName>
    </submittedName>
</protein>
<dbReference type="Pfam" id="PF10975">
    <property type="entry name" value="DUF2802"/>
    <property type="match status" value="1"/>
</dbReference>
<evidence type="ECO:0000256" key="2">
    <source>
        <dbReference type="SAM" id="Phobius"/>
    </source>
</evidence>
<dbReference type="Proteomes" id="UP000317550">
    <property type="component" value="Chromosome"/>
</dbReference>
<evidence type="ECO:0000256" key="1">
    <source>
        <dbReference type="SAM" id="Coils"/>
    </source>
</evidence>
<dbReference type="InterPro" id="IPR021244">
    <property type="entry name" value="DUF2802"/>
</dbReference>
<dbReference type="AlphaFoldDB" id="A0A516SLL5"/>
<evidence type="ECO:0000313" key="3">
    <source>
        <dbReference type="EMBL" id="QDQ28918.1"/>
    </source>
</evidence>
<organism evidence="3 4">
    <name type="scientific">Chitinimonas arctica</name>
    <dbReference type="NCBI Taxonomy" id="2594795"/>
    <lineage>
        <taxon>Bacteria</taxon>
        <taxon>Pseudomonadati</taxon>
        <taxon>Pseudomonadota</taxon>
        <taxon>Betaproteobacteria</taxon>
        <taxon>Neisseriales</taxon>
        <taxon>Chitinibacteraceae</taxon>
        <taxon>Chitinimonas</taxon>
    </lineage>
</organism>
<dbReference type="EMBL" id="CP041730">
    <property type="protein sequence ID" value="QDQ28918.1"/>
    <property type="molecule type" value="Genomic_DNA"/>
</dbReference>